<gene>
    <name evidence="1" type="ORF">B1B_04483</name>
</gene>
<dbReference type="Gene3D" id="3.40.50.720">
    <property type="entry name" value="NAD(P)-binding Rossmann-like Domain"/>
    <property type="match status" value="1"/>
</dbReference>
<comment type="caution">
    <text evidence="1">The sequence shown here is derived from an EMBL/GenBank/DDBJ whole genome shotgun (WGS) entry which is preliminary data.</text>
</comment>
<evidence type="ECO:0000313" key="1">
    <source>
        <dbReference type="EMBL" id="EQD71395.1"/>
    </source>
</evidence>
<dbReference type="SUPFAM" id="SSF51735">
    <property type="entry name" value="NAD(P)-binding Rossmann-fold domains"/>
    <property type="match status" value="1"/>
</dbReference>
<sequence>MSKLRLGVIGAGSWAVASHLPEFAKRRDEIEFVAVSRKGAELLNKIKDDWSFQYASEDYRDVLDAGVEICLV</sequence>
<dbReference type="AlphaFoldDB" id="T1CQJ3"/>
<dbReference type="EMBL" id="AUZY01002803">
    <property type="protein sequence ID" value="EQD71395.1"/>
    <property type="molecule type" value="Genomic_DNA"/>
</dbReference>
<name>T1CQJ3_9ZZZZ</name>
<feature type="non-terminal residue" evidence="1">
    <location>
        <position position="72"/>
    </location>
</feature>
<reference evidence="1" key="1">
    <citation type="submission" date="2013-08" db="EMBL/GenBank/DDBJ databases">
        <authorList>
            <person name="Mendez C."/>
            <person name="Richter M."/>
            <person name="Ferrer M."/>
            <person name="Sanchez J."/>
        </authorList>
    </citation>
    <scope>NUCLEOTIDE SEQUENCE</scope>
</reference>
<accession>T1CQJ3</accession>
<proteinExistence type="predicted"/>
<dbReference type="InterPro" id="IPR036291">
    <property type="entry name" value="NAD(P)-bd_dom_sf"/>
</dbReference>
<organism evidence="1">
    <name type="scientific">mine drainage metagenome</name>
    <dbReference type="NCBI Taxonomy" id="410659"/>
    <lineage>
        <taxon>unclassified sequences</taxon>
        <taxon>metagenomes</taxon>
        <taxon>ecological metagenomes</taxon>
    </lineage>
</organism>
<reference evidence="1" key="2">
    <citation type="journal article" date="2014" name="ISME J.">
        <title>Microbial stratification in low pH oxic and suboxic macroscopic growths along an acid mine drainage.</title>
        <authorList>
            <person name="Mendez-Garcia C."/>
            <person name="Mesa V."/>
            <person name="Sprenger R.R."/>
            <person name="Richter M."/>
            <person name="Diez M.S."/>
            <person name="Solano J."/>
            <person name="Bargiela R."/>
            <person name="Golyshina O.V."/>
            <person name="Manteca A."/>
            <person name="Ramos J.L."/>
            <person name="Gallego J.R."/>
            <person name="Llorente I."/>
            <person name="Martins Dos Santos V.A."/>
            <person name="Jensen O.N."/>
            <person name="Pelaez A.I."/>
            <person name="Sanchez J."/>
            <person name="Ferrer M."/>
        </authorList>
    </citation>
    <scope>NUCLEOTIDE SEQUENCE</scope>
</reference>
<protein>
    <submittedName>
        <fullName evidence="1">Oxidoreductase domain protein</fullName>
    </submittedName>
</protein>